<dbReference type="PANTHER" id="PTHR43861:SF1">
    <property type="entry name" value="TRANS-ACONITATE 2-METHYLTRANSFERASE"/>
    <property type="match status" value="1"/>
</dbReference>
<dbReference type="GO" id="GO:0032259">
    <property type="term" value="P:methylation"/>
    <property type="evidence" value="ECO:0007669"/>
    <property type="project" value="UniProtKB-KW"/>
</dbReference>
<name>A7H0K9_CAMC5</name>
<evidence type="ECO:0000259" key="3">
    <source>
        <dbReference type="Pfam" id="PF13649"/>
    </source>
</evidence>
<dbReference type="PANTHER" id="PTHR43861">
    <property type="entry name" value="TRANS-ACONITATE 2-METHYLTRANSFERASE-RELATED"/>
    <property type="match status" value="1"/>
</dbReference>
<proteinExistence type="predicted"/>
<dbReference type="CDD" id="cd02440">
    <property type="entry name" value="AdoMet_MTases"/>
    <property type="match status" value="1"/>
</dbReference>
<dbReference type="Proteomes" id="UP000006380">
    <property type="component" value="Chromosome"/>
</dbReference>
<dbReference type="InterPro" id="IPR029063">
    <property type="entry name" value="SAM-dependent_MTases_sf"/>
</dbReference>
<keyword evidence="1 4" id="KW-0489">Methyltransferase</keyword>
<evidence type="ECO:0000313" key="5">
    <source>
        <dbReference type="Proteomes" id="UP000006380"/>
    </source>
</evidence>
<dbReference type="EMBL" id="CP000767">
    <property type="protein sequence ID" value="EAU01400.1"/>
    <property type="molecule type" value="Genomic_DNA"/>
</dbReference>
<dbReference type="RefSeq" id="WP_011992752.1">
    <property type="nucleotide sequence ID" value="NC_009715.2"/>
</dbReference>
<evidence type="ECO:0000256" key="2">
    <source>
        <dbReference type="ARBA" id="ARBA00022679"/>
    </source>
</evidence>
<dbReference type="KEGG" id="ccv:CCV52592_0599"/>
<dbReference type="HOGENOM" id="CLU_060275_0_1_7"/>
<keyword evidence="2" id="KW-0808">Transferase</keyword>
<protein>
    <submittedName>
        <fullName evidence="4">SAM-dependent methyltransferase</fullName>
    </submittedName>
</protein>
<feature type="domain" description="Methyltransferase" evidence="3">
    <location>
        <begin position="65"/>
        <end position="149"/>
    </location>
</feature>
<reference evidence="4" key="1">
    <citation type="submission" date="2016-07" db="EMBL/GenBank/DDBJ databases">
        <title>Comparative genomics of the Campylobacter concisus group.</title>
        <authorList>
            <person name="Miller W.G."/>
            <person name="Yee E."/>
            <person name="Chapman M.H."/>
            <person name="Huynh S."/>
            <person name="Bono J.L."/>
            <person name="On S.L.W."/>
            <person name="StLeger J."/>
            <person name="Foster G."/>
            <person name="Parker C.T."/>
        </authorList>
    </citation>
    <scope>NUCLEOTIDE SEQUENCE</scope>
    <source>
        <strain evidence="4">525.92</strain>
    </source>
</reference>
<dbReference type="GO" id="GO:0008168">
    <property type="term" value="F:methyltransferase activity"/>
    <property type="evidence" value="ECO:0007669"/>
    <property type="project" value="UniProtKB-KW"/>
</dbReference>
<dbReference type="STRING" id="360105.CCV52592_0599"/>
<dbReference type="Gene3D" id="3.40.50.150">
    <property type="entry name" value="Vaccinia Virus protein VP39"/>
    <property type="match status" value="1"/>
</dbReference>
<dbReference type="AlphaFoldDB" id="A7H0K9"/>
<dbReference type="SUPFAM" id="SSF53335">
    <property type="entry name" value="S-adenosyl-L-methionine-dependent methyltransferases"/>
    <property type="match status" value="1"/>
</dbReference>
<dbReference type="InterPro" id="IPR041698">
    <property type="entry name" value="Methyltransf_25"/>
</dbReference>
<gene>
    <name evidence="4" type="ORF">CCV52592_0599</name>
</gene>
<dbReference type="OrthoDB" id="21342at2"/>
<evidence type="ECO:0000256" key="1">
    <source>
        <dbReference type="ARBA" id="ARBA00022603"/>
    </source>
</evidence>
<organism evidence="4 5">
    <name type="scientific">Campylobacter curvus (strain 525.92)</name>
    <dbReference type="NCBI Taxonomy" id="360105"/>
    <lineage>
        <taxon>Bacteria</taxon>
        <taxon>Pseudomonadati</taxon>
        <taxon>Campylobacterota</taxon>
        <taxon>Epsilonproteobacteria</taxon>
        <taxon>Campylobacterales</taxon>
        <taxon>Campylobacteraceae</taxon>
        <taxon>Campylobacter</taxon>
    </lineage>
</organism>
<evidence type="ECO:0000313" key="4">
    <source>
        <dbReference type="EMBL" id="EAU01400.1"/>
    </source>
</evidence>
<keyword evidence="5" id="KW-1185">Reference proteome</keyword>
<dbReference type="Pfam" id="PF13649">
    <property type="entry name" value="Methyltransf_25"/>
    <property type="match status" value="1"/>
</dbReference>
<sequence length="264" mass="30162">MILKSNFDEIDFNELYKVQRARSSFGAKTKTDWDAKAAKFNDGILQSDYIKEFLSRVDFTGVRSVLDFACGPGGLSCLAAQRVQRVVACDFSQQMLKFVRENAADLGLTNVTTLQRSFDDDWSDIESVDVVFASRCLEVSDMRATLAKLISKANRALYLTFKVGGTFVDSELLDVIERDVAPRPDFIYVINILVQMGYYPEISYINSYCRESVQSAEELIKKVEWGLHDALNDAEKTRLKWYFERGDKTHKNVMNWAFMKVNTI</sequence>
<accession>A7H0K9</accession>